<dbReference type="GO" id="GO:0005829">
    <property type="term" value="C:cytosol"/>
    <property type="evidence" value="ECO:0007669"/>
    <property type="project" value="TreeGrafter"/>
</dbReference>
<dbReference type="InterPro" id="IPR050241">
    <property type="entry name" value="NAD-cap_RNA_hydrolase_NudC"/>
</dbReference>
<evidence type="ECO:0000256" key="7">
    <source>
        <dbReference type="ARBA" id="ARBA00022842"/>
    </source>
</evidence>
<dbReference type="PROSITE" id="PS00893">
    <property type="entry name" value="NUDIX_BOX"/>
    <property type="match status" value="1"/>
</dbReference>
<dbReference type="NCBIfam" id="NF001299">
    <property type="entry name" value="PRK00241.1"/>
    <property type="match status" value="1"/>
</dbReference>
<dbReference type="InterPro" id="IPR015376">
    <property type="entry name" value="Znr_NADH_PPase"/>
</dbReference>
<dbReference type="OrthoDB" id="9787476at2"/>
<accession>A0A173T9K4</accession>
<dbReference type="GO" id="GO:0006742">
    <property type="term" value="P:NADP+ catabolic process"/>
    <property type="evidence" value="ECO:0007669"/>
    <property type="project" value="TreeGrafter"/>
</dbReference>
<dbReference type="GO" id="GO:0035529">
    <property type="term" value="F:NADH pyrophosphatase activity"/>
    <property type="evidence" value="ECO:0007669"/>
    <property type="project" value="TreeGrafter"/>
</dbReference>
<dbReference type="Gene3D" id="3.90.79.10">
    <property type="entry name" value="Nucleoside Triphosphate Pyrophosphohydrolase"/>
    <property type="match status" value="1"/>
</dbReference>
<comment type="catalytic activity">
    <reaction evidence="9">
        <text>a 5'-end NAD(+)-phospho-ribonucleoside in mRNA + H2O = a 5'-end phospho-adenosine-phospho-ribonucleoside in mRNA + beta-nicotinamide D-ribonucleotide + 2 H(+)</text>
        <dbReference type="Rhea" id="RHEA:60876"/>
        <dbReference type="Rhea" id="RHEA-COMP:15698"/>
        <dbReference type="Rhea" id="RHEA-COMP:15719"/>
        <dbReference type="ChEBI" id="CHEBI:14649"/>
        <dbReference type="ChEBI" id="CHEBI:15377"/>
        <dbReference type="ChEBI" id="CHEBI:15378"/>
        <dbReference type="ChEBI" id="CHEBI:144029"/>
        <dbReference type="ChEBI" id="CHEBI:144051"/>
    </reaction>
    <physiologicalReaction direction="left-to-right" evidence="9">
        <dbReference type="Rhea" id="RHEA:60877"/>
    </physiologicalReaction>
</comment>
<protein>
    <recommendedName>
        <fullName evidence="4">NAD(+) diphosphatase</fullName>
        <ecNumber evidence="4">3.6.1.22</ecNumber>
    </recommendedName>
</protein>
<dbReference type="CDD" id="cd03429">
    <property type="entry name" value="NUDIX_NADH_pyrophosphatase_Nudt13"/>
    <property type="match status" value="1"/>
</dbReference>
<evidence type="ECO:0000313" key="13">
    <source>
        <dbReference type="Proteomes" id="UP000095380"/>
    </source>
</evidence>
<evidence type="ECO:0000256" key="1">
    <source>
        <dbReference type="ARBA" id="ARBA00001946"/>
    </source>
</evidence>
<dbReference type="PANTHER" id="PTHR42904">
    <property type="entry name" value="NUDIX HYDROLASE, NUDC SUBFAMILY"/>
    <property type="match status" value="1"/>
</dbReference>
<dbReference type="Proteomes" id="UP000095597">
    <property type="component" value="Unassembled WGS sequence"/>
</dbReference>
<dbReference type="Proteomes" id="UP000095380">
    <property type="component" value="Unassembled WGS sequence"/>
</dbReference>
<dbReference type="SUPFAM" id="SSF55811">
    <property type="entry name" value="Nudix"/>
    <property type="match status" value="1"/>
</dbReference>
<dbReference type="InterPro" id="IPR015797">
    <property type="entry name" value="NUDIX_hydrolase-like_dom_sf"/>
</dbReference>
<evidence type="ECO:0000256" key="2">
    <source>
        <dbReference type="ARBA" id="ARBA00001947"/>
    </source>
</evidence>
<dbReference type="GO" id="GO:0019677">
    <property type="term" value="P:NAD+ catabolic process"/>
    <property type="evidence" value="ECO:0007669"/>
    <property type="project" value="TreeGrafter"/>
</dbReference>
<dbReference type="InterPro" id="IPR020084">
    <property type="entry name" value="NUDIX_hydrolase_CS"/>
</dbReference>
<dbReference type="Pfam" id="PF00293">
    <property type="entry name" value="NUDIX"/>
    <property type="match status" value="1"/>
</dbReference>
<evidence type="ECO:0000256" key="4">
    <source>
        <dbReference type="ARBA" id="ARBA00012381"/>
    </source>
</evidence>
<comment type="similarity">
    <text evidence="3">Belongs to the Nudix hydrolase family. NudC subfamily.</text>
</comment>
<evidence type="ECO:0000313" key="11">
    <source>
        <dbReference type="EMBL" id="CUM99483.1"/>
    </source>
</evidence>
<keyword evidence="8" id="KW-0520">NAD</keyword>
<dbReference type="PANTHER" id="PTHR42904:SF6">
    <property type="entry name" value="NAD-CAPPED RNA HYDROLASE NUDT12"/>
    <property type="match status" value="1"/>
</dbReference>
<comment type="cofactor">
    <cofactor evidence="2">
        <name>Zn(2+)</name>
        <dbReference type="ChEBI" id="CHEBI:29105"/>
    </cofactor>
</comment>
<evidence type="ECO:0000313" key="14">
    <source>
        <dbReference type="Proteomes" id="UP000095597"/>
    </source>
</evidence>
<sequence>MIQNIEPHVYRNEYVPDPPKEDSVILYYEGRKILVKIEDQEISFLTFKEAAVYNPDVYEEYTYLFSIDGQGYYLAEGIDPENFPGFELKDNQYFREARPKYRQFAAVTGWQLYRWYQSRKFCGHCGQPMVHDDKERMMRCPDCGMMEFPKICPAVIIAVTHGDKILMSKYAGREYKKYALLAGFNETGESIEETVRREVMEEVGLKVKNLRYYKSQPWSFTDTLLMGFFCELDGEDGITLDTDELAMAEWFERDKMPVEAEDLSLTNEMMMAFKHGKV</sequence>
<evidence type="ECO:0000256" key="6">
    <source>
        <dbReference type="ARBA" id="ARBA00022801"/>
    </source>
</evidence>
<dbReference type="PROSITE" id="PS51462">
    <property type="entry name" value="NUDIX"/>
    <property type="match status" value="1"/>
</dbReference>
<dbReference type="EC" id="3.6.1.22" evidence="4"/>
<organism evidence="11 14">
    <name type="scientific">Dorea longicatena</name>
    <dbReference type="NCBI Taxonomy" id="88431"/>
    <lineage>
        <taxon>Bacteria</taxon>
        <taxon>Bacillati</taxon>
        <taxon>Bacillota</taxon>
        <taxon>Clostridia</taxon>
        <taxon>Lachnospirales</taxon>
        <taxon>Lachnospiraceae</taxon>
        <taxon>Dorea</taxon>
    </lineage>
</organism>
<keyword evidence="7" id="KW-0460">Magnesium</keyword>
<reference evidence="13 14" key="1">
    <citation type="submission" date="2015-09" db="EMBL/GenBank/DDBJ databases">
        <authorList>
            <consortium name="Pathogen Informatics"/>
        </authorList>
    </citation>
    <scope>NUCLEOTIDE SEQUENCE [LARGE SCALE GENOMIC DNA]</scope>
    <source>
        <strain evidence="12 13">2789STDY5608851</strain>
        <strain evidence="11 14">2789STDY5834961</strain>
    </source>
</reference>
<evidence type="ECO:0000256" key="9">
    <source>
        <dbReference type="ARBA" id="ARBA00023679"/>
    </source>
</evidence>
<name>A0A173T9K4_9FIRM</name>
<gene>
    <name evidence="11" type="primary">nudC</name>
    <name evidence="12" type="ORF">ERS852408_00596</name>
    <name evidence="11" type="ORF">ERS852573_01458</name>
</gene>
<feature type="domain" description="Nudix hydrolase" evidence="10">
    <location>
        <begin position="149"/>
        <end position="275"/>
    </location>
</feature>
<keyword evidence="6 11" id="KW-0378">Hydrolase</keyword>
<dbReference type="AlphaFoldDB" id="A0A173T9K4"/>
<dbReference type="Gene3D" id="3.90.79.20">
    <property type="match status" value="1"/>
</dbReference>
<dbReference type="InterPro" id="IPR000086">
    <property type="entry name" value="NUDIX_hydrolase_dom"/>
</dbReference>
<proteinExistence type="inferred from homology"/>
<evidence type="ECO:0000259" key="10">
    <source>
        <dbReference type="PROSITE" id="PS51462"/>
    </source>
</evidence>
<evidence type="ECO:0000256" key="8">
    <source>
        <dbReference type="ARBA" id="ARBA00023027"/>
    </source>
</evidence>
<dbReference type="Pfam" id="PF09297">
    <property type="entry name" value="Zn_ribbon_NUD"/>
    <property type="match status" value="1"/>
</dbReference>
<dbReference type="RefSeq" id="WP_022415535.1">
    <property type="nucleotide sequence ID" value="NZ_CYXO01000007.1"/>
</dbReference>
<dbReference type="EMBL" id="CYYM01000002">
    <property type="protein sequence ID" value="CUN58331.1"/>
    <property type="molecule type" value="Genomic_DNA"/>
</dbReference>
<comment type="cofactor">
    <cofactor evidence="1">
        <name>Mg(2+)</name>
        <dbReference type="ChEBI" id="CHEBI:18420"/>
    </cofactor>
</comment>
<evidence type="ECO:0000256" key="3">
    <source>
        <dbReference type="ARBA" id="ARBA00009595"/>
    </source>
</evidence>
<dbReference type="InterPro" id="IPR049734">
    <property type="entry name" value="NudC-like_C"/>
</dbReference>
<keyword evidence="5" id="KW-0479">Metal-binding</keyword>
<dbReference type="GO" id="GO:0046872">
    <property type="term" value="F:metal ion binding"/>
    <property type="evidence" value="ECO:0007669"/>
    <property type="project" value="UniProtKB-KW"/>
</dbReference>
<evidence type="ECO:0000256" key="5">
    <source>
        <dbReference type="ARBA" id="ARBA00022723"/>
    </source>
</evidence>
<dbReference type="EMBL" id="CYXO01000007">
    <property type="protein sequence ID" value="CUM99483.1"/>
    <property type="molecule type" value="Genomic_DNA"/>
</dbReference>
<evidence type="ECO:0000313" key="12">
    <source>
        <dbReference type="EMBL" id="CUN58331.1"/>
    </source>
</evidence>